<dbReference type="EMBL" id="JBHSVR010000001">
    <property type="protein sequence ID" value="MFC6634349.1"/>
    <property type="molecule type" value="Genomic_DNA"/>
</dbReference>
<dbReference type="Gene3D" id="3.40.50.720">
    <property type="entry name" value="NAD(P)-binding Rossmann-like Domain"/>
    <property type="match status" value="1"/>
</dbReference>
<accession>A0ABW1YNK0</accession>
<dbReference type="PANTHER" id="PTHR43477:SF1">
    <property type="entry name" value="DIHYDROANTICAPSIN 7-DEHYDROGENASE"/>
    <property type="match status" value="1"/>
</dbReference>
<sequence length="234" mass="25261">MKKTLVITGGSKGIGRAAAQLFLENGYSVVNLSRSGSELGGVTDIPVDLAREDWTQEWGREVADAVKGSDRITVIHNAAMHQKDSIVGIEADNFRRALQVNLVAPSQLNQLLLPLMKPGSSILYLGSTLSEKAVPGSCSYVVSKHGVVGMMRSSCQDLSGTGIHTACICPGFTDTEMLRQHLGDSEQVLRDIARSVTFNRLIRPQEIAETLYFCAERPVLNGALIHANLGQIES</sequence>
<gene>
    <name evidence="3" type="ORF">ACFQBM_13695</name>
</gene>
<comment type="similarity">
    <text evidence="1">Belongs to the short-chain dehydrogenases/reductases (SDR) family.</text>
</comment>
<evidence type="ECO:0000313" key="4">
    <source>
        <dbReference type="Proteomes" id="UP001596425"/>
    </source>
</evidence>
<keyword evidence="2 3" id="KW-0560">Oxidoreductase</keyword>
<dbReference type="GO" id="GO:0016491">
    <property type="term" value="F:oxidoreductase activity"/>
    <property type="evidence" value="ECO:0007669"/>
    <property type="project" value="UniProtKB-KW"/>
</dbReference>
<dbReference type="InterPro" id="IPR036291">
    <property type="entry name" value="NAD(P)-bd_dom_sf"/>
</dbReference>
<dbReference type="InterPro" id="IPR002347">
    <property type="entry name" value="SDR_fam"/>
</dbReference>
<dbReference type="Proteomes" id="UP001596425">
    <property type="component" value="Unassembled WGS sequence"/>
</dbReference>
<dbReference type="SUPFAM" id="SSF51735">
    <property type="entry name" value="NAD(P)-binding Rossmann-fold domains"/>
    <property type="match status" value="1"/>
</dbReference>
<dbReference type="EC" id="1.1.1.-" evidence="3"/>
<reference evidence="4" key="1">
    <citation type="journal article" date="2019" name="Int. J. Syst. Evol. Microbiol.">
        <title>The Global Catalogue of Microorganisms (GCM) 10K type strain sequencing project: providing services to taxonomists for standard genome sequencing and annotation.</title>
        <authorList>
            <consortium name="The Broad Institute Genomics Platform"/>
            <consortium name="The Broad Institute Genome Sequencing Center for Infectious Disease"/>
            <person name="Wu L."/>
            <person name="Ma J."/>
        </authorList>
    </citation>
    <scope>NUCLEOTIDE SEQUENCE [LARGE SCALE GENOMIC DNA]</scope>
    <source>
        <strain evidence="4">CGMCC 1.13718</strain>
    </source>
</reference>
<keyword evidence="4" id="KW-1185">Reference proteome</keyword>
<name>A0ABW1YNK0_9GAMM</name>
<dbReference type="InterPro" id="IPR051122">
    <property type="entry name" value="SDR_DHRS6-like"/>
</dbReference>
<dbReference type="CDD" id="cd05233">
    <property type="entry name" value="SDR_c"/>
    <property type="match status" value="1"/>
</dbReference>
<dbReference type="PANTHER" id="PTHR43477">
    <property type="entry name" value="DIHYDROANTICAPSIN 7-DEHYDROGENASE"/>
    <property type="match status" value="1"/>
</dbReference>
<organism evidence="3 4">
    <name type="scientific">Microbulbifer taiwanensis</name>
    <dbReference type="NCBI Taxonomy" id="986746"/>
    <lineage>
        <taxon>Bacteria</taxon>
        <taxon>Pseudomonadati</taxon>
        <taxon>Pseudomonadota</taxon>
        <taxon>Gammaproteobacteria</taxon>
        <taxon>Cellvibrionales</taxon>
        <taxon>Microbulbiferaceae</taxon>
        <taxon>Microbulbifer</taxon>
    </lineage>
</organism>
<proteinExistence type="inferred from homology"/>
<evidence type="ECO:0000256" key="1">
    <source>
        <dbReference type="ARBA" id="ARBA00006484"/>
    </source>
</evidence>
<evidence type="ECO:0000256" key="2">
    <source>
        <dbReference type="ARBA" id="ARBA00023002"/>
    </source>
</evidence>
<dbReference type="PRINTS" id="PR00081">
    <property type="entry name" value="GDHRDH"/>
</dbReference>
<dbReference type="RefSeq" id="WP_193193143.1">
    <property type="nucleotide sequence ID" value="NZ_JACZFR010000039.1"/>
</dbReference>
<protein>
    <submittedName>
        <fullName evidence="3">SDR family NAD(P)-dependent oxidoreductase</fullName>
        <ecNumber evidence="3">1.1.1.-</ecNumber>
    </submittedName>
</protein>
<dbReference type="Pfam" id="PF13561">
    <property type="entry name" value="adh_short_C2"/>
    <property type="match status" value="1"/>
</dbReference>
<evidence type="ECO:0000313" key="3">
    <source>
        <dbReference type="EMBL" id="MFC6634349.1"/>
    </source>
</evidence>
<comment type="caution">
    <text evidence="3">The sequence shown here is derived from an EMBL/GenBank/DDBJ whole genome shotgun (WGS) entry which is preliminary data.</text>
</comment>